<feature type="transmembrane region" description="Helical" evidence="24">
    <location>
        <begin position="84"/>
        <end position="108"/>
    </location>
</feature>
<dbReference type="GO" id="GO:0005789">
    <property type="term" value="C:endoplasmic reticulum membrane"/>
    <property type="evidence" value="ECO:0007669"/>
    <property type="project" value="TreeGrafter"/>
</dbReference>
<keyword evidence="20 24" id="KW-0443">Lipid metabolism</keyword>
<comment type="pathway">
    <text evidence="11 24 25">Phospholipid metabolism; CDP-diacylglycerol biosynthesis; CDP-diacylglycerol from sn-glycerol 3-phosphate: step 3/3.</text>
</comment>
<evidence type="ECO:0000256" key="26">
    <source>
        <dbReference type="SAM" id="MobiDB-lite"/>
    </source>
</evidence>
<feature type="transmembrane region" description="Helical" evidence="24">
    <location>
        <begin position="160"/>
        <end position="178"/>
    </location>
</feature>
<evidence type="ECO:0000256" key="2">
    <source>
        <dbReference type="ARBA" id="ARBA00000281"/>
    </source>
</evidence>
<dbReference type="GO" id="GO:0004605">
    <property type="term" value="F:phosphatidate cytidylyltransferase activity"/>
    <property type="evidence" value="ECO:0007669"/>
    <property type="project" value="UniProtKB-UniRule"/>
</dbReference>
<feature type="transmembrane region" description="Helical" evidence="24">
    <location>
        <begin position="251"/>
        <end position="269"/>
    </location>
</feature>
<feature type="transmembrane region" description="Helical" evidence="24">
    <location>
        <begin position="120"/>
        <end position="140"/>
    </location>
</feature>
<dbReference type="GO" id="GO:0016024">
    <property type="term" value="P:CDP-diacylglycerol biosynthetic process"/>
    <property type="evidence" value="ECO:0007669"/>
    <property type="project" value="UniProtKB-UniRule"/>
</dbReference>
<evidence type="ECO:0000256" key="4">
    <source>
        <dbReference type="ARBA" id="ARBA00000859"/>
    </source>
</evidence>
<evidence type="ECO:0000313" key="28">
    <source>
        <dbReference type="RefSeq" id="XP_032825131.1"/>
    </source>
</evidence>
<feature type="region of interest" description="Disordered" evidence="26">
    <location>
        <begin position="1"/>
        <end position="27"/>
    </location>
</feature>
<feature type="transmembrane region" description="Helical" evidence="24">
    <location>
        <begin position="331"/>
        <end position="353"/>
    </location>
</feature>
<evidence type="ECO:0000313" key="27">
    <source>
        <dbReference type="Proteomes" id="UP001318040"/>
    </source>
</evidence>
<keyword evidence="15 24" id="KW-0444">Lipid biosynthesis</keyword>
<comment type="subcellular location">
    <subcellularLocation>
        <location evidence="10">Membrane</location>
        <topology evidence="10">Multi-pass membrane protein</topology>
    </subcellularLocation>
</comment>
<evidence type="ECO:0000256" key="13">
    <source>
        <dbReference type="ARBA" id="ARBA00010185"/>
    </source>
</evidence>
<dbReference type="PANTHER" id="PTHR13773:SF8">
    <property type="entry name" value="PHOSPHATIDATE CYTIDYLYLTRANSFERASE, PHOTORECEPTOR-SPECIFIC"/>
    <property type="match status" value="1"/>
</dbReference>
<proteinExistence type="inferred from homology"/>
<comment type="similarity">
    <text evidence="13 24 25">Belongs to the CDS family.</text>
</comment>
<reference evidence="28" key="1">
    <citation type="submission" date="2025-08" db="UniProtKB">
        <authorList>
            <consortium name="RefSeq"/>
        </authorList>
    </citation>
    <scope>IDENTIFICATION</scope>
    <source>
        <tissue evidence="28">Sperm</tissue>
    </source>
</reference>
<comment type="catalytic activity">
    <reaction evidence="7">
        <text>1-hexadecanoyl-2-(5Z,8Z,11Z,14Z-eicosatetraenoyl)-sn-glycero-3-phosphate + CTP + H(+) = 1-hexadecanoyl-2-(5Z,8Z,11Z,14Z-eicosatetraenoyl)-sn-glycero-3-cytidine-5'-diphosphate + diphosphate</text>
        <dbReference type="Rhea" id="RHEA:45652"/>
        <dbReference type="ChEBI" id="CHEBI:15378"/>
        <dbReference type="ChEBI" id="CHEBI:33019"/>
        <dbReference type="ChEBI" id="CHEBI:37563"/>
        <dbReference type="ChEBI" id="CHEBI:72864"/>
        <dbReference type="ChEBI" id="CHEBI:85350"/>
    </reaction>
    <physiologicalReaction direction="left-to-right" evidence="7">
        <dbReference type="Rhea" id="RHEA:45653"/>
    </physiologicalReaction>
</comment>
<dbReference type="PROSITE" id="PS01315">
    <property type="entry name" value="CDS"/>
    <property type="match status" value="1"/>
</dbReference>
<dbReference type="RefSeq" id="XP_032825131.1">
    <property type="nucleotide sequence ID" value="XM_032969240.1"/>
</dbReference>
<keyword evidence="22 24" id="KW-0594">Phospholipid biosynthesis</keyword>
<evidence type="ECO:0000256" key="22">
    <source>
        <dbReference type="ARBA" id="ARBA00023209"/>
    </source>
</evidence>
<gene>
    <name evidence="28" type="primary">LOC116950985</name>
</gene>
<comment type="catalytic activity">
    <reaction evidence="3">
        <text>1-octadecanoyl-2-(9Z,12Z-octadecadienoyl)-sn-glycero-3-phosphate + CTP + H(+) = 1-octadecanoyl-2-(9Z,12Z-octadecadienoyl)-sn-glycero-3-cytidine-5'-diphosphate + diphosphate</text>
        <dbReference type="Rhea" id="RHEA:45660"/>
        <dbReference type="ChEBI" id="CHEBI:15378"/>
        <dbReference type="ChEBI" id="CHEBI:33019"/>
        <dbReference type="ChEBI" id="CHEBI:37563"/>
        <dbReference type="ChEBI" id="CHEBI:77098"/>
        <dbReference type="ChEBI" id="CHEBI:85352"/>
    </reaction>
    <physiologicalReaction direction="left-to-right" evidence="3">
        <dbReference type="Rhea" id="RHEA:45661"/>
    </physiologicalReaction>
</comment>
<dbReference type="AlphaFoldDB" id="A0AAJ7TVT0"/>
<dbReference type="InterPro" id="IPR000374">
    <property type="entry name" value="PC_trans"/>
</dbReference>
<evidence type="ECO:0000256" key="8">
    <source>
        <dbReference type="ARBA" id="ARBA00001729"/>
    </source>
</evidence>
<keyword evidence="23 24" id="KW-1208">Phospholipid metabolism</keyword>
<evidence type="ECO:0000256" key="11">
    <source>
        <dbReference type="ARBA" id="ARBA00005119"/>
    </source>
</evidence>
<comment type="catalytic activity">
    <reaction evidence="2">
        <text>1-octadecanoyl-2-(4Z,7Z,10Z,13Z,16Z,19Z-docosahexaenoyl)-sn-glycero-3-phosphate + CTP + H(+) = 1-octadecanoyl-2-(4Z,7Z,10Z,13Z,16Z,19Z-docosahexaenoyl)-sn-glycero-3-cytidine-5'-diphosphate + diphosphate</text>
        <dbReference type="Rhea" id="RHEA:45668"/>
        <dbReference type="ChEBI" id="CHEBI:15378"/>
        <dbReference type="ChEBI" id="CHEBI:33019"/>
        <dbReference type="ChEBI" id="CHEBI:37563"/>
        <dbReference type="ChEBI" id="CHEBI:77130"/>
        <dbReference type="ChEBI" id="CHEBI:85354"/>
    </reaction>
    <physiologicalReaction direction="left-to-right" evidence="2">
        <dbReference type="Rhea" id="RHEA:45669"/>
    </physiologicalReaction>
</comment>
<evidence type="ECO:0000256" key="12">
    <source>
        <dbReference type="ARBA" id="ARBA00005189"/>
    </source>
</evidence>
<evidence type="ECO:0000256" key="18">
    <source>
        <dbReference type="ARBA" id="ARBA00022695"/>
    </source>
</evidence>
<comment type="catalytic activity">
    <reaction evidence="6">
        <text>1,2-di-(9Z,12Z-octadecadienoyl)-sn-glycero-3-phosphate + CTP + H(+) = 1,2-di-(9Z,12Z-octadecadienoyl)-sn-glycero-3-cytidine-5'-diphosphate + diphosphate</text>
        <dbReference type="Rhea" id="RHEA:45672"/>
        <dbReference type="ChEBI" id="CHEBI:15378"/>
        <dbReference type="ChEBI" id="CHEBI:33019"/>
        <dbReference type="ChEBI" id="CHEBI:37563"/>
        <dbReference type="ChEBI" id="CHEBI:77128"/>
        <dbReference type="ChEBI" id="CHEBI:85355"/>
    </reaction>
    <physiologicalReaction direction="left-to-right" evidence="6">
        <dbReference type="Rhea" id="RHEA:45673"/>
    </physiologicalReaction>
</comment>
<evidence type="ECO:0000256" key="20">
    <source>
        <dbReference type="ARBA" id="ARBA00023098"/>
    </source>
</evidence>
<evidence type="ECO:0000256" key="16">
    <source>
        <dbReference type="ARBA" id="ARBA00022679"/>
    </source>
</evidence>
<feature type="transmembrane region" description="Helical" evidence="24">
    <location>
        <begin position="213"/>
        <end position="239"/>
    </location>
</feature>
<evidence type="ECO:0000256" key="14">
    <source>
        <dbReference type="ARBA" id="ARBA00012487"/>
    </source>
</evidence>
<evidence type="ECO:0000256" key="15">
    <source>
        <dbReference type="ARBA" id="ARBA00022516"/>
    </source>
</evidence>
<evidence type="ECO:0000256" key="5">
    <source>
        <dbReference type="ARBA" id="ARBA00001021"/>
    </source>
</evidence>
<evidence type="ECO:0000256" key="17">
    <source>
        <dbReference type="ARBA" id="ARBA00022692"/>
    </source>
</evidence>
<evidence type="ECO:0000256" key="10">
    <source>
        <dbReference type="ARBA" id="ARBA00004141"/>
    </source>
</evidence>
<evidence type="ECO:0000256" key="9">
    <source>
        <dbReference type="ARBA" id="ARBA00001902"/>
    </source>
</evidence>
<dbReference type="PANTHER" id="PTHR13773">
    <property type="entry name" value="PHOSPHATIDATE CYTIDYLYLTRANSFERASE"/>
    <property type="match status" value="1"/>
</dbReference>
<comment type="pathway">
    <text evidence="12">Lipid metabolism.</text>
</comment>
<dbReference type="Proteomes" id="UP001318040">
    <property type="component" value="Chromosome 41"/>
</dbReference>
<keyword evidence="17 24" id="KW-0812">Transmembrane</keyword>
<sequence>MRRHRPGAVPGAEELHHNHQGLGGPHAGRKDPLDRAAVQGDNTPEVLTRALSGLSSRWRNMWVRCILGIAMFSSYWLLIYTGPIGLIAMVLVLQAKCFHEIIGIGYVVYNSYKLPWFRCLSWYFLLCTNYFCYGETVVDYFSTGLHLGGTVRMLMRYHRFISFMLYLAGLCMFVLSLVKRYTRLQFYMFGWTHITLLLIVTQSHLVIHNLFEGMIWFVFPMCVVICNDIAAYIFGFFFGRTPLIEVSPKKTWEGFIGGYISTLVFGILLSHVLCGHRYFVCAVEPSGGTAARAAAFTMECEPSEMFRLTRYHAPALLHHVTGIESLWLYPFQLHALALSSFASLVGPFGGFFASGFKRAFQIKDFSSSIPGHGGIVDRVDCQYVVGTFTHVYISTFIRAPNVNKIIQQLLTLKPEQQLQIFNQLKDQLLSRGLI</sequence>
<comment type="catalytic activity">
    <reaction evidence="1">
        <text>1,2-di-(9Z-octadecenoyl)-sn-glycero-3-phosphate + CTP + H(+) = 1,2-di-(9Z-octadecenoyl)-sn-glycero-3-cytidine-5'-diphosphate + diphosphate</text>
        <dbReference type="Rhea" id="RHEA:45676"/>
        <dbReference type="ChEBI" id="CHEBI:15378"/>
        <dbReference type="ChEBI" id="CHEBI:33019"/>
        <dbReference type="ChEBI" id="CHEBI:37563"/>
        <dbReference type="ChEBI" id="CHEBI:74546"/>
        <dbReference type="ChEBI" id="CHEBI:85356"/>
    </reaction>
    <physiologicalReaction direction="left-to-right" evidence="1">
        <dbReference type="Rhea" id="RHEA:45677"/>
    </physiologicalReaction>
</comment>
<keyword evidence="27" id="KW-1185">Reference proteome</keyword>
<comment type="catalytic activity">
    <reaction evidence="4">
        <text>1-octadecanoyl-2-(9Z-octadecenoyl)-sn-glycero-3-phosphate + CTP + H(+) = 1-octadecanoyl-2-(9Z-octadecenoyl)-sn-glycero-3-cytidine-5'-diphosphate + diphosphate</text>
        <dbReference type="Rhea" id="RHEA:45664"/>
        <dbReference type="ChEBI" id="CHEBI:15378"/>
        <dbReference type="ChEBI" id="CHEBI:33019"/>
        <dbReference type="ChEBI" id="CHEBI:37563"/>
        <dbReference type="ChEBI" id="CHEBI:74560"/>
        <dbReference type="ChEBI" id="CHEBI:85353"/>
    </reaction>
    <physiologicalReaction direction="left-to-right" evidence="4">
        <dbReference type="Rhea" id="RHEA:45665"/>
    </physiologicalReaction>
</comment>
<keyword evidence="19 24" id="KW-1133">Transmembrane helix</keyword>
<dbReference type="InterPro" id="IPR016720">
    <property type="entry name" value="PC_Trfase_euk"/>
</dbReference>
<evidence type="ECO:0000256" key="19">
    <source>
        <dbReference type="ARBA" id="ARBA00022989"/>
    </source>
</evidence>
<comment type="catalytic activity">
    <reaction evidence="9">
        <text>a 1,2-diacyl-sn-glycero-3-phosphate + CTP + H(+) = a CDP-1,2-diacyl-sn-glycerol + diphosphate</text>
        <dbReference type="Rhea" id="RHEA:16229"/>
        <dbReference type="ChEBI" id="CHEBI:15378"/>
        <dbReference type="ChEBI" id="CHEBI:33019"/>
        <dbReference type="ChEBI" id="CHEBI:37563"/>
        <dbReference type="ChEBI" id="CHEBI:58332"/>
        <dbReference type="ChEBI" id="CHEBI:58608"/>
        <dbReference type="EC" id="2.7.7.41"/>
    </reaction>
    <physiologicalReaction direction="left-to-right" evidence="9">
        <dbReference type="Rhea" id="RHEA:16230"/>
    </physiologicalReaction>
</comment>
<keyword evidence="18 24" id="KW-0548">Nucleotidyltransferase</keyword>
<keyword evidence="16 24" id="KW-0808">Transferase</keyword>
<comment type="catalytic activity">
    <reaction evidence="8">
        <text>1-octadecanoyl-2-(5Z,8Z,11Z,14Z-eicosatetraenoyl)-sn-glycero-3-phosphate + CTP + H(+) = 1-octadecanoyl-2-(5Z,8Z,11Z,14Z-eicosatetraenoyl)-sn-glycero-3-cytidine-5'-diphosphate + diphosphate</text>
        <dbReference type="Rhea" id="RHEA:45648"/>
        <dbReference type="ChEBI" id="CHEBI:15378"/>
        <dbReference type="ChEBI" id="CHEBI:33019"/>
        <dbReference type="ChEBI" id="CHEBI:37563"/>
        <dbReference type="ChEBI" id="CHEBI:77091"/>
        <dbReference type="ChEBI" id="CHEBI:85349"/>
    </reaction>
    <physiologicalReaction direction="left-to-right" evidence="8">
        <dbReference type="Rhea" id="RHEA:45649"/>
    </physiologicalReaction>
</comment>
<evidence type="ECO:0000256" key="3">
    <source>
        <dbReference type="ARBA" id="ARBA00000515"/>
    </source>
</evidence>
<name>A0AAJ7TVT0_PETMA</name>
<protein>
    <recommendedName>
        <fullName evidence="14 24">Phosphatidate cytidylyltransferase</fullName>
        <ecNumber evidence="14 24">2.7.7.41</ecNumber>
    </recommendedName>
</protein>
<evidence type="ECO:0000256" key="6">
    <source>
        <dbReference type="ARBA" id="ARBA00001056"/>
    </source>
</evidence>
<evidence type="ECO:0000256" key="24">
    <source>
        <dbReference type="PIRNR" id="PIRNR018269"/>
    </source>
</evidence>
<organism evidence="27 28">
    <name type="scientific">Petromyzon marinus</name>
    <name type="common">Sea lamprey</name>
    <dbReference type="NCBI Taxonomy" id="7757"/>
    <lineage>
        <taxon>Eukaryota</taxon>
        <taxon>Metazoa</taxon>
        <taxon>Chordata</taxon>
        <taxon>Craniata</taxon>
        <taxon>Vertebrata</taxon>
        <taxon>Cyclostomata</taxon>
        <taxon>Hyperoartia</taxon>
        <taxon>Petromyzontiformes</taxon>
        <taxon>Petromyzontidae</taxon>
        <taxon>Petromyzon</taxon>
    </lineage>
</organism>
<evidence type="ECO:0000256" key="1">
    <source>
        <dbReference type="ARBA" id="ARBA00000060"/>
    </source>
</evidence>
<comment type="function">
    <text evidence="24">Catalyzes the conversion of phosphatidic acid (PA) to CDP-diacylglycerol (CDP-DAG), an essential intermediate in the synthesis of phosphatidylglycerol, cardiolipin and phosphatidylinositol.</text>
</comment>
<evidence type="ECO:0000256" key="23">
    <source>
        <dbReference type="ARBA" id="ARBA00023264"/>
    </source>
</evidence>
<evidence type="ECO:0000256" key="21">
    <source>
        <dbReference type="ARBA" id="ARBA00023136"/>
    </source>
</evidence>
<dbReference type="Pfam" id="PF01148">
    <property type="entry name" value="CTP_transf_1"/>
    <property type="match status" value="1"/>
</dbReference>
<evidence type="ECO:0000256" key="25">
    <source>
        <dbReference type="RuleBase" id="RU003938"/>
    </source>
</evidence>
<evidence type="ECO:0000256" key="7">
    <source>
        <dbReference type="ARBA" id="ARBA00001617"/>
    </source>
</evidence>
<accession>A0AAJ7TVT0</accession>
<feature type="transmembrane region" description="Helical" evidence="24">
    <location>
        <begin position="61"/>
        <end position="78"/>
    </location>
</feature>
<feature type="transmembrane region" description="Helical" evidence="24">
    <location>
        <begin position="185"/>
        <end position="207"/>
    </location>
</feature>
<dbReference type="EC" id="2.7.7.41" evidence="14 24"/>
<comment type="catalytic activity">
    <reaction evidence="5">
        <text>1,2-di-(5Z,8Z,11Z,14Z)-eicosatetraenoyl-sn-glycero-3-phosphate + CTP + H(+) = 1,2-di-(5Z,8Z,11Z,14Z-eicosatetraenoyl)-sn-glycero-3-cytidine-5'-diphosphate + diphosphate</text>
        <dbReference type="Rhea" id="RHEA:45656"/>
        <dbReference type="ChEBI" id="CHEBI:15378"/>
        <dbReference type="ChEBI" id="CHEBI:33019"/>
        <dbReference type="ChEBI" id="CHEBI:37563"/>
        <dbReference type="ChEBI" id="CHEBI:77126"/>
        <dbReference type="ChEBI" id="CHEBI:85351"/>
    </reaction>
    <physiologicalReaction direction="left-to-right" evidence="5">
        <dbReference type="Rhea" id="RHEA:45657"/>
    </physiologicalReaction>
</comment>
<keyword evidence="21 24" id="KW-0472">Membrane</keyword>
<dbReference type="PIRSF" id="PIRSF018269">
    <property type="entry name" value="PC_trans_euk"/>
    <property type="match status" value="1"/>
</dbReference>